<dbReference type="Pfam" id="PF00440">
    <property type="entry name" value="TetR_N"/>
    <property type="match status" value="1"/>
</dbReference>
<dbReference type="InterPro" id="IPR015292">
    <property type="entry name" value="Tscrpt_reg_YbiH_C"/>
</dbReference>
<dbReference type="Pfam" id="PF09209">
    <property type="entry name" value="CecR_C"/>
    <property type="match status" value="1"/>
</dbReference>
<dbReference type="InterPro" id="IPR050109">
    <property type="entry name" value="HTH-type_TetR-like_transc_reg"/>
</dbReference>
<dbReference type="Proteomes" id="UP001181355">
    <property type="component" value="Chromosome"/>
</dbReference>
<reference evidence="5" key="1">
    <citation type="submission" date="2023-09" db="EMBL/GenBank/DDBJ databases">
        <title>Undibacterium sp. 20NA77.5 isolated from freshwater.</title>
        <authorList>
            <person name="Le V."/>
            <person name="Ko S.-R."/>
            <person name="Ahn C.-Y."/>
            <person name="Oh H.-M."/>
        </authorList>
    </citation>
    <scope>NUCLEOTIDE SEQUENCE</scope>
    <source>
        <strain evidence="5">20NA77.5</strain>
    </source>
</reference>
<dbReference type="SUPFAM" id="SSF46689">
    <property type="entry name" value="Homeodomain-like"/>
    <property type="match status" value="1"/>
</dbReference>
<feature type="domain" description="HTH tetR-type" evidence="4">
    <location>
        <begin position="26"/>
        <end position="86"/>
    </location>
</feature>
<dbReference type="Gene3D" id="1.10.357.10">
    <property type="entry name" value="Tetracycline Repressor, domain 2"/>
    <property type="match status" value="1"/>
</dbReference>
<evidence type="ECO:0000256" key="2">
    <source>
        <dbReference type="PROSITE-ProRule" id="PRU00335"/>
    </source>
</evidence>
<dbReference type="InterPro" id="IPR001647">
    <property type="entry name" value="HTH_TetR"/>
</dbReference>
<keyword evidence="6" id="KW-1185">Reference proteome</keyword>
<gene>
    <name evidence="5" type="ORF">RF679_07625</name>
</gene>
<dbReference type="PROSITE" id="PS50977">
    <property type="entry name" value="HTH_TETR_2"/>
    <property type="match status" value="1"/>
</dbReference>
<evidence type="ECO:0000256" key="1">
    <source>
        <dbReference type="ARBA" id="ARBA00023125"/>
    </source>
</evidence>
<sequence>MKTKNASKQVSSEATVDKRASRSDGQEARERLFMAALKLFAEQGYAKTSTREIATAAGVNISAISYYFGDKQGLYRTVFCDKRYVPNLPHDFYDDTQLSLRDGVAALVRMNVDCLTQGEIAQNFMRLYIREMVDPTGLWQEEIEANIQPVHQGFVRFLARHLQVARVDDDVHRLAFGIAGLALSLIANGDVIAIVRPKLVQSQTSIDVFADRLTDYALAMCEAERQRRRD</sequence>
<accession>A0ABY9RMV0</accession>
<feature type="compositionally biased region" description="Polar residues" evidence="3">
    <location>
        <begin position="1"/>
        <end position="14"/>
    </location>
</feature>
<dbReference type="InterPro" id="IPR009057">
    <property type="entry name" value="Homeodomain-like_sf"/>
</dbReference>
<dbReference type="PANTHER" id="PTHR30055:SF226">
    <property type="entry name" value="HTH-TYPE TRANSCRIPTIONAL REGULATOR PKSA"/>
    <property type="match status" value="1"/>
</dbReference>
<evidence type="ECO:0000259" key="4">
    <source>
        <dbReference type="PROSITE" id="PS50977"/>
    </source>
</evidence>
<evidence type="ECO:0000313" key="6">
    <source>
        <dbReference type="Proteomes" id="UP001181355"/>
    </source>
</evidence>
<proteinExistence type="predicted"/>
<evidence type="ECO:0000313" key="5">
    <source>
        <dbReference type="EMBL" id="WMW82144.1"/>
    </source>
</evidence>
<dbReference type="Gene3D" id="1.10.10.60">
    <property type="entry name" value="Homeodomain-like"/>
    <property type="match status" value="1"/>
</dbReference>
<dbReference type="RefSeq" id="WP_309483621.1">
    <property type="nucleotide sequence ID" value="NZ_CP133720.1"/>
</dbReference>
<keyword evidence="1 2" id="KW-0238">DNA-binding</keyword>
<feature type="region of interest" description="Disordered" evidence="3">
    <location>
        <begin position="1"/>
        <end position="23"/>
    </location>
</feature>
<feature type="DNA-binding region" description="H-T-H motif" evidence="2">
    <location>
        <begin position="49"/>
        <end position="68"/>
    </location>
</feature>
<dbReference type="InterPro" id="IPR036271">
    <property type="entry name" value="Tet_transcr_reg_TetR-rel_C_sf"/>
</dbReference>
<dbReference type="PANTHER" id="PTHR30055">
    <property type="entry name" value="HTH-TYPE TRANSCRIPTIONAL REGULATOR RUTR"/>
    <property type="match status" value="1"/>
</dbReference>
<evidence type="ECO:0000256" key="3">
    <source>
        <dbReference type="SAM" id="MobiDB-lite"/>
    </source>
</evidence>
<protein>
    <submittedName>
        <fullName evidence="5">CerR family C-terminal domain-containing protein</fullName>
    </submittedName>
</protein>
<organism evidence="5 6">
    <name type="scientific">Undibacterium cyanobacteriorum</name>
    <dbReference type="NCBI Taxonomy" id="3073561"/>
    <lineage>
        <taxon>Bacteria</taxon>
        <taxon>Pseudomonadati</taxon>
        <taxon>Pseudomonadota</taxon>
        <taxon>Betaproteobacteria</taxon>
        <taxon>Burkholderiales</taxon>
        <taxon>Oxalobacteraceae</taxon>
        <taxon>Undibacterium</taxon>
    </lineage>
</organism>
<dbReference type="SUPFAM" id="SSF48498">
    <property type="entry name" value="Tetracyclin repressor-like, C-terminal domain"/>
    <property type="match status" value="1"/>
</dbReference>
<dbReference type="EMBL" id="CP133720">
    <property type="protein sequence ID" value="WMW82144.1"/>
    <property type="molecule type" value="Genomic_DNA"/>
</dbReference>
<dbReference type="PRINTS" id="PR00455">
    <property type="entry name" value="HTHTETR"/>
</dbReference>
<name>A0ABY9RMV0_9BURK</name>